<dbReference type="Proteomes" id="UP001292094">
    <property type="component" value="Unassembled WGS sequence"/>
</dbReference>
<reference evidence="2" key="1">
    <citation type="submission" date="2023-11" db="EMBL/GenBank/DDBJ databases">
        <title>Genome assemblies of two species of porcelain crab, Petrolisthes cinctipes and Petrolisthes manimaculis (Anomura: Porcellanidae).</title>
        <authorList>
            <person name="Angst P."/>
        </authorList>
    </citation>
    <scope>NUCLEOTIDE SEQUENCE</scope>
    <source>
        <strain evidence="2">PB745_02</strain>
        <tissue evidence="2">Gill</tissue>
    </source>
</reference>
<gene>
    <name evidence="2" type="ORF">Pmani_008817</name>
</gene>
<evidence type="ECO:0000256" key="1">
    <source>
        <dbReference type="SAM" id="MobiDB-lite"/>
    </source>
</evidence>
<evidence type="ECO:0000313" key="2">
    <source>
        <dbReference type="EMBL" id="KAK4320311.1"/>
    </source>
</evidence>
<proteinExistence type="predicted"/>
<organism evidence="2 3">
    <name type="scientific">Petrolisthes manimaculis</name>
    <dbReference type="NCBI Taxonomy" id="1843537"/>
    <lineage>
        <taxon>Eukaryota</taxon>
        <taxon>Metazoa</taxon>
        <taxon>Ecdysozoa</taxon>
        <taxon>Arthropoda</taxon>
        <taxon>Crustacea</taxon>
        <taxon>Multicrustacea</taxon>
        <taxon>Malacostraca</taxon>
        <taxon>Eumalacostraca</taxon>
        <taxon>Eucarida</taxon>
        <taxon>Decapoda</taxon>
        <taxon>Pleocyemata</taxon>
        <taxon>Anomura</taxon>
        <taxon>Galatheoidea</taxon>
        <taxon>Porcellanidae</taxon>
        <taxon>Petrolisthes</taxon>
    </lineage>
</organism>
<protein>
    <submittedName>
        <fullName evidence="2">Uncharacterized protein</fullName>
    </submittedName>
</protein>
<name>A0AAE1Q5K1_9EUCA</name>
<dbReference type="AlphaFoldDB" id="A0AAE1Q5K1"/>
<evidence type="ECO:0000313" key="3">
    <source>
        <dbReference type="Proteomes" id="UP001292094"/>
    </source>
</evidence>
<keyword evidence="3" id="KW-1185">Reference proteome</keyword>
<accession>A0AAE1Q5K1</accession>
<sequence length="114" mass="13074">MSGAAKLNVSDKALQEWVDVDMKKSVTLSFTDDEIIQSVLDEQHSKLTEADGEEEDDPEPRVSWQDAMNGLSVFIKFAKQCTYMNAHEVISLHCIQNEFLLQRGKNCRQRDIRK</sequence>
<dbReference type="EMBL" id="JAWZYT010000676">
    <property type="protein sequence ID" value="KAK4320311.1"/>
    <property type="molecule type" value="Genomic_DNA"/>
</dbReference>
<feature type="region of interest" description="Disordered" evidence="1">
    <location>
        <begin position="42"/>
        <end position="61"/>
    </location>
</feature>
<comment type="caution">
    <text evidence="2">The sequence shown here is derived from an EMBL/GenBank/DDBJ whole genome shotgun (WGS) entry which is preliminary data.</text>
</comment>